<protein>
    <submittedName>
        <fullName evidence="2">YIR protein</fullName>
    </submittedName>
</protein>
<name>A0A078K6U1_PLAYE</name>
<evidence type="ECO:0000313" key="2">
    <source>
        <dbReference type="EMBL" id="CDS44692.1"/>
    </source>
</evidence>
<proteinExistence type="predicted"/>
<evidence type="ECO:0000313" key="4">
    <source>
        <dbReference type="Proteomes" id="UP000072874"/>
    </source>
</evidence>
<dbReference type="VEuPathDB" id="PlasmoDB:Py17XNL_001204874"/>
<dbReference type="InterPro" id="IPR006477">
    <property type="entry name" value="Yir_bir_cir"/>
</dbReference>
<keyword evidence="1" id="KW-1133">Transmembrane helix</keyword>
<dbReference type="NCBIfam" id="TIGR01590">
    <property type="entry name" value="yir-bir-cir_Pla"/>
    <property type="match status" value="1"/>
</dbReference>
<dbReference type="EMBL" id="LM993666">
    <property type="protein sequence ID" value="VTZ79805.1"/>
    <property type="molecule type" value="Genomic_DNA"/>
</dbReference>
<keyword evidence="1" id="KW-0472">Membrane</keyword>
<dbReference type="Pfam" id="PF06022">
    <property type="entry name" value="Cir_Bir_Yir"/>
    <property type="match status" value="1"/>
</dbReference>
<organism evidence="2">
    <name type="scientific">Plasmodium yoelii</name>
    <dbReference type="NCBI Taxonomy" id="5861"/>
    <lineage>
        <taxon>Eukaryota</taxon>
        <taxon>Sar</taxon>
        <taxon>Alveolata</taxon>
        <taxon>Apicomplexa</taxon>
        <taxon>Aconoidasida</taxon>
        <taxon>Haemosporida</taxon>
        <taxon>Plasmodiidae</taxon>
        <taxon>Plasmodium</taxon>
        <taxon>Plasmodium (Vinckeia)</taxon>
    </lineage>
</organism>
<dbReference type="RefSeq" id="XP_022812528.1">
    <property type="nucleotide sequence ID" value="XM_022956661.1"/>
</dbReference>
<evidence type="ECO:0000256" key="1">
    <source>
        <dbReference type="SAM" id="Phobius"/>
    </source>
</evidence>
<dbReference type="Proteomes" id="UP000072874">
    <property type="component" value="Chromosome 12"/>
</dbReference>
<reference evidence="3" key="4">
    <citation type="submission" date="2019-05" db="EMBL/GenBank/DDBJ databases">
        <authorList>
            <consortium name="Pathogen Informatics"/>
        </authorList>
    </citation>
    <scope>NUCLEOTIDE SEQUENCE</scope>
    <source>
        <strain evidence="3">17X</strain>
    </source>
</reference>
<dbReference type="VEuPathDB" id="PlasmoDB:PY17X_1200400"/>
<reference evidence="2 4" key="1">
    <citation type="journal article" date="2014" name="BMC Biol.">
        <title>A comprehensive evaluation of rodent malaria parasite genomes and gene expression.</title>
        <authorList>
            <person name="Otto T.D."/>
            <person name="Bohme U."/>
            <person name="Jackson A.P."/>
            <person name="Hunt M."/>
            <person name="Franke-Fayard B."/>
            <person name="Hoeijmakers W.A."/>
            <person name="Religa A.A."/>
            <person name="Robertson L."/>
            <person name="Sanders M."/>
            <person name="Ogun S.A."/>
            <person name="Cunningham D."/>
            <person name="Erhart A."/>
            <person name="Billker O."/>
            <person name="Khan S.M."/>
            <person name="Stunnenberg H.G."/>
            <person name="Langhorne J."/>
            <person name="Holder A.A."/>
            <person name="Waters A.P."/>
            <person name="Newbold C.I."/>
            <person name="Pain A."/>
            <person name="Berriman M."/>
            <person name="Janse C.J."/>
        </authorList>
    </citation>
    <scope>NUCLEOTIDE SEQUENCE</scope>
    <source>
        <strain evidence="3 4">17X</strain>
        <strain evidence="2">YM</strain>
    </source>
</reference>
<evidence type="ECO:0000313" key="3">
    <source>
        <dbReference type="EMBL" id="VTZ79805.1"/>
    </source>
</evidence>
<sequence>MNKEVCKRFKNIRESIPSQLDSNKEYQINDNHLDEYCASGCNTSLDKISAGCLYLFDSFFKDKSKFESVAENKIYIVEYILIWLIYMLNLIKTKENDSITIFYNTYIEGGDKYTKKLDYIDSYKYLIDENKYFLSMDMSIITKLYDVFNTLCDIYNGLDTNALNCAEYSQKANQFVERYKQIIIDHNITEDKLYSHVFIILLIDYEKLKNKCKIFPSIPDITTIISEVTSSSSIARKLIPVVSIFAAIAIFLGISYKYSLFGFRKRAQKEYLREKIKNIKKRMNRSYMIQRE</sequence>
<dbReference type="EMBL" id="LK023198">
    <property type="protein sequence ID" value="CDS44692.1"/>
    <property type="molecule type" value="Genomic_DNA"/>
</dbReference>
<reference evidence="3" key="2">
    <citation type="submission" date="2014-05" db="EMBL/GenBank/DDBJ databases">
        <authorList>
            <person name="Aslett M.A."/>
            <person name="De Silva N."/>
        </authorList>
    </citation>
    <scope>NUCLEOTIDE SEQUENCE</scope>
    <source>
        <strain evidence="3">17X</strain>
    </source>
</reference>
<gene>
    <name evidence="3" type="ORF">PY17X_1200400</name>
    <name evidence="2" type="ORF">PYYM_0043100</name>
</gene>
<dbReference type="VEuPathDB" id="PlasmoDB:PYYM_0043100"/>
<feature type="transmembrane region" description="Helical" evidence="1">
    <location>
        <begin position="238"/>
        <end position="256"/>
    </location>
</feature>
<accession>A0A078K6U1</accession>
<dbReference type="VEuPathDB" id="PlasmoDB:PY06132"/>
<dbReference type="OrthoDB" id="373250at2759"/>
<reference evidence="2" key="3">
    <citation type="submission" date="2014-05" db="EMBL/GenBank/DDBJ databases">
        <authorList>
            <person name="Aslett A.Martin."/>
            <person name="De Silva Nishadi"/>
        </authorList>
    </citation>
    <scope>NUCLEOTIDE SEQUENCE</scope>
    <source>
        <strain evidence="2">YM</strain>
    </source>
</reference>
<keyword evidence="1" id="KW-0812">Transmembrane</keyword>
<dbReference type="AlphaFoldDB" id="A0A078K6U1"/>
<dbReference type="KEGG" id="pyo:PY17X_1200400"/>
<dbReference type="GeneID" id="3792064"/>